<name>A0A2Z4PVL5_9GAMM</name>
<dbReference type="AlphaFoldDB" id="A0A2Z4PVL5"/>
<reference evidence="1 2" key="1">
    <citation type="submission" date="2016-06" db="EMBL/GenBank/DDBJ databases">
        <title>The sequenced genome of the ice-adhering bacterium Marinomonas primoryensis, from Antarctica.</title>
        <authorList>
            <person name="Graham L."/>
            <person name="Vance T.D.R."/>
            <person name="Davies P.L."/>
        </authorList>
    </citation>
    <scope>NUCLEOTIDE SEQUENCE [LARGE SCALE GENOMIC DNA]</scope>
    <source>
        <strain evidence="1 2">AceL</strain>
    </source>
</reference>
<dbReference type="EMBL" id="CP016181">
    <property type="protein sequence ID" value="AWY01652.1"/>
    <property type="molecule type" value="Genomic_DNA"/>
</dbReference>
<accession>A0A2Z4PVL5</accession>
<organism evidence="1 2">
    <name type="scientific">Marinomonas primoryensis</name>
    <dbReference type="NCBI Taxonomy" id="178399"/>
    <lineage>
        <taxon>Bacteria</taxon>
        <taxon>Pseudomonadati</taxon>
        <taxon>Pseudomonadota</taxon>
        <taxon>Gammaproteobacteria</taxon>
        <taxon>Oceanospirillales</taxon>
        <taxon>Oceanospirillaceae</taxon>
        <taxon>Marinomonas</taxon>
    </lineage>
</organism>
<proteinExistence type="predicted"/>
<evidence type="ECO:0000313" key="1">
    <source>
        <dbReference type="EMBL" id="AWY01652.1"/>
    </source>
</evidence>
<evidence type="ECO:0000313" key="2">
    <source>
        <dbReference type="Proteomes" id="UP000249898"/>
    </source>
</evidence>
<gene>
    <name evidence="1" type="ORF">A8139_18040</name>
</gene>
<sequence length="72" mass="8238">MINVEVLPENIFVAFLEHNKKGQQGDEYFFEVGKAVRGRAGSSYRHEKGTICALKLRTTLSVFAGFYCFRDF</sequence>
<dbReference type="Proteomes" id="UP000249898">
    <property type="component" value="Chromosome"/>
</dbReference>
<protein>
    <submittedName>
        <fullName evidence="1">Uncharacterized protein</fullName>
    </submittedName>
</protein>